<dbReference type="PRINTS" id="PR00778">
    <property type="entry name" value="HTHARSR"/>
</dbReference>
<evidence type="ECO:0000313" key="8">
    <source>
        <dbReference type="Proteomes" id="UP001341297"/>
    </source>
</evidence>
<reference evidence="5 7" key="1">
    <citation type="journal article" date="2015" name="Int. J. Syst. Evol. Microbiol.">
        <title>Bacillus glycinifermentans sp. nov., isolated from fermented soybean paste.</title>
        <authorList>
            <person name="Kim S.J."/>
            <person name="Dunlap C.A."/>
            <person name="Kwon S.W."/>
            <person name="Rooney A.P."/>
        </authorList>
    </citation>
    <scope>NUCLEOTIDE SEQUENCE [LARGE SCALE GENOMIC DNA]</scope>
    <source>
        <strain evidence="5 7">GO-13</strain>
    </source>
</reference>
<dbReference type="SMART" id="SM00418">
    <property type="entry name" value="HTH_ARSR"/>
    <property type="match status" value="1"/>
</dbReference>
<evidence type="ECO:0000256" key="3">
    <source>
        <dbReference type="ARBA" id="ARBA00023163"/>
    </source>
</evidence>
<dbReference type="SUPFAM" id="SSF46785">
    <property type="entry name" value="Winged helix' DNA-binding domain"/>
    <property type="match status" value="1"/>
</dbReference>
<comment type="caution">
    <text evidence="5">The sequence shown here is derived from an EMBL/GenBank/DDBJ whole genome shotgun (WGS) entry which is preliminary data.</text>
</comment>
<dbReference type="Proteomes" id="UP001341297">
    <property type="component" value="Unassembled WGS sequence"/>
</dbReference>
<dbReference type="CDD" id="cd00090">
    <property type="entry name" value="HTH_ARSR"/>
    <property type="match status" value="1"/>
</dbReference>
<evidence type="ECO:0000259" key="4">
    <source>
        <dbReference type="PROSITE" id="PS50987"/>
    </source>
</evidence>
<evidence type="ECO:0000256" key="1">
    <source>
        <dbReference type="ARBA" id="ARBA00023015"/>
    </source>
</evidence>
<dbReference type="NCBIfam" id="NF033788">
    <property type="entry name" value="HTH_metalloreg"/>
    <property type="match status" value="1"/>
</dbReference>
<keyword evidence="3" id="KW-0804">Transcription</keyword>
<dbReference type="OrthoDB" id="9798835at2"/>
<gene>
    <name evidence="5" type="ORF">AB447_201505</name>
    <name evidence="6" type="ORF">P8828_05445</name>
</gene>
<evidence type="ECO:0000313" key="5">
    <source>
        <dbReference type="EMBL" id="KRT95802.1"/>
    </source>
</evidence>
<name>A0A0T6BWE2_9BACI</name>
<dbReference type="AlphaFoldDB" id="A0A0T6BWE2"/>
<reference evidence="5" key="2">
    <citation type="submission" date="2015-10" db="EMBL/GenBank/DDBJ databases">
        <authorList>
            <person name="Gilbert D.G."/>
        </authorList>
    </citation>
    <scope>NUCLEOTIDE SEQUENCE</scope>
    <source>
        <strain evidence="5">GO-13</strain>
    </source>
</reference>
<dbReference type="Gene3D" id="1.10.10.10">
    <property type="entry name" value="Winged helix-like DNA-binding domain superfamily/Winged helix DNA-binding domain"/>
    <property type="match status" value="1"/>
</dbReference>
<dbReference type="InterPro" id="IPR011991">
    <property type="entry name" value="ArsR-like_HTH"/>
</dbReference>
<dbReference type="GO" id="GO:0003677">
    <property type="term" value="F:DNA binding"/>
    <property type="evidence" value="ECO:0007669"/>
    <property type="project" value="UniProtKB-KW"/>
</dbReference>
<keyword evidence="2" id="KW-0238">DNA-binding</keyword>
<organism evidence="5 7">
    <name type="scientific">Bacillus glycinifermentans</name>
    <dbReference type="NCBI Taxonomy" id="1664069"/>
    <lineage>
        <taxon>Bacteria</taxon>
        <taxon>Bacillati</taxon>
        <taxon>Bacillota</taxon>
        <taxon>Bacilli</taxon>
        <taxon>Bacillales</taxon>
        <taxon>Bacillaceae</taxon>
        <taxon>Bacillus</taxon>
    </lineage>
</organism>
<dbReference type="InterPro" id="IPR051081">
    <property type="entry name" value="HTH_MetalResp_TranReg"/>
</dbReference>
<feature type="domain" description="HTH arsR-type" evidence="4">
    <location>
        <begin position="1"/>
        <end position="94"/>
    </location>
</feature>
<protein>
    <submittedName>
        <fullName evidence="5">ArsR family transcriptional regulator</fullName>
    </submittedName>
    <submittedName>
        <fullName evidence="6">Metalloregulator ArsR/SmtB family transcription factor</fullName>
    </submittedName>
</protein>
<dbReference type="RefSeq" id="WP_048355396.1">
    <property type="nucleotide sequence ID" value="NZ_CP023481.1"/>
</dbReference>
<proteinExistence type="predicted"/>
<dbReference type="PROSITE" id="PS50987">
    <property type="entry name" value="HTH_ARSR_2"/>
    <property type="match status" value="1"/>
</dbReference>
<evidence type="ECO:0000313" key="6">
    <source>
        <dbReference type="EMBL" id="MEC0484292.1"/>
    </source>
</evidence>
<dbReference type="Proteomes" id="UP000036168">
    <property type="component" value="Unassembled WGS sequence"/>
</dbReference>
<dbReference type="PANTHER" id="PTHR33154:SF12">
    <property type="entry name" value="TRANSCRIPTIONAL REGULATORY PROTEIN"/>
    <property type="match status" value="1"/>
</dbReference>
<dbReference type="PANTHER" id="PTHR33154">
    <property type="entry name" value="TRANSCRIPTIONAL REGULATOR, ARSR FAMILY"/>
    <property type="match status" value="1"/>
</dbReference>
<keyword evidence="1" id="KW-0805">Transcription regulation</keyword>
<dbReference type="InterPro" id="IPR001845">
    <property type="entry name" value="HTH_ArsR_DNA-bd_dom"/>
</dbReference>
<dbReference type="Pfam" id="PF01022">
    <property type="entry name" value="HTH_5"/>
    <property type="match status" value="1"/>
</dbReference>
<dbReference type="EMBL" id="LECW02000001">
    <property type="protein sequence ID" value="KRT95802.1"/>
    <property type="molecule type" value="Genomic_DNA"/>
</dbReference>
<dbReference type="GO" id="GO:0003700">
    <property type="term" value="F:DNA-binding transcription factor activity"/>
    <property type="evidence" value="ECO:0007669"/>
    <property type="project" value="InterPro"/>
</dbReference>
<dbReference type="InterPro" id="IPR036388">
    <property type="entry name" value="WH-like_DNA-bd_sf"/>
</dbReference>
<reference evidence="6 8" key="3">
    <citation type="submission" date="2023-03" db="EMBL/GenBank/DDBJ databases">
        <title>Agriculturally important microbes genome sequencing.</title>
        <authorList>
            <person name="Dunlap C."/>
        </authorList>
    </citation>
    <scope>NUCLEOTIDE SEQUENCE [LARGE SCALE GENOMIC DNA]</scope>
    <source>
        <strain evidence="6 8">CBP-3203</strain>
    </source>
</reference>
<sequence>MNTKDMKLTSVMHALSDPIRLEIVKALADTDEKTCGACTNINVAKSTLSHHFKVLREAGILKVRIEGKHHYYSLCKEELEQQFPGLIRAILQVEKEQW</sequence>
<evidence type="ECO:0000313" key="7">
    <source>
        <dbReference type="Proteomes" id="UP000036168"/>
    </source>
</evidence>
<dbReference type="STRING" id="1664069.BGLY_0485"/>
<accession>A0A0T6BWE2</accession>
<keyword evidence="8" id="KW-1185">Reference proteome</keyword>
<dbReference type="InterPro" id="IPR036390">
    <property type="entry name" value="WH_DNA-bd_sf"/>
</dbReference>
<dbReference type="EMBL" id="JARRTL010000007">
    <property type="protein sequence ID" value="MEC0484292.1"/>
    <property type="molecule type" value="Genomic_DNA"/>
</dbReference>
<evidence type="ECO:0000256" key="2">
    <source>
        <dbReference type="ARBA" id="ARBA00023125"/>
    </source>
</evidence>